<organism evidence="1 2">
    <name type="scientific">Gymnopilus junonius</name>
    <name type="common">Spectacular rustgill mushroom</name>
    <name type="synonym">Gymnopilus spectabilis subsp. junonius</name>
    <dbReference type="NCBI Taxonomy" id="109634"/>
    <lineage>
        <taxon>Eukaryota</taxon>
        <taxon>Fungi</taxon>
        <taxon>Dikarya</taxon>
        <taxon>Basidiomycota</taxon>
        <taxon>Agaricomycotina</taxon>
        <taxon>Agaricomycetes</taxon>
        <taxon>Agaricomycetidae</taxon>
        <taxon>Agaricales</taxon>
        <taxon>Agaricineae</taxon>
        <taxon>Hymenogastraceae</taxon>
        <taxon>Gymnopilus</taxon>
    </lineage>
</organism>
<accession>A0A9P5TRP5</accession>
<proteinExistence type="predicted"/>
<comment type="caution">
    <text evidence="1">The sequence shown here is derived from an EMBL/GenBank/DDBJ whole genome shotgun (WGS) entry which is preliminary data.</text>
</comment>
<dbReference type="AlphaFoldDB" id="A0A9P5TRP5"/>
<reference evidence="1" key="1">
    <citation type="submission" date="2020-11" db="EMBL/GenBank/DDBJ databases">
        <authorList>
            <consortium name="DOE Joint Genome Institute"/>
            <person name="Ahrendt S."/>
            <person name="Riley R."/>
            <person name="Andreopoulos W."/>
            <person name="LaButti K."/>
            <person name="Pangilinan J."/>
            <person name="Ruiz-duenas F.J."/>
            <person name="Barrasa J.M."/>
            <person name="Sanchez-Garcia M."/>
            <person name="Camarero S."/>
            <person name="Miyauchi S."/>
            <person name="Serrano A."/>
            <person name="Linde D."/>
            <person name="Babiker R."/>
            <person name="Drula E."/>
            <person name="Ayuso-Fernandez I."/>
            <person name="Pacheco R."/>
            <person name="Padilla G."/>
            <person name="Ferreira P."/>
            <person name="Barriuso J."/>
            <person name="Kellner H."/>
            <person name="Castanera R."/>
            <person name="Alfaro M."/>
            <person name="Ramirez L."/>
            <person name="Pisabarro A.G."/>
            <person name="Kuo A."/>
            <person name="Tritt A."/>
            <person name="Lipzen A."/>
            <person name="He G."/>
            <person name="Yan M."/>
            <person name="Ng V."/>
            <person name="Cullen D."/>
            <person name="Martin F."/>
            <person name="Rosso M.-N."/>
            <person name="Henrissat B."/>
            <person name="Hibbett D."/>
            <person name="Martinez A.T."/>
            <person name="Grigoriev I.V."/>
        </authorList>
    </citation>
    <scope>NUCLEOTIDE SEQUENCE</scope>
    <source>
        <strain evidence="1">AH 44721</strain>
    </source>
</reference>
<gene>
    <name evidence="1" type="ORF">CPB84DRAFT_1744121</name>
</gene>
<sequence>MSGITGLWRMDYLEESFAKSGFKAGNAHHLNTLPAFGALQTHILHQSAYNLVYEAVRKKDNSPWFCGDGDAYNLNETFLSACEEKLKQYSNRGSRSYGVRDEYRLDHFNSSEGVLWIPTQVWFNFALAHLKAVEISTMHVY</sequence>
<evidence type="ECO:0000313" key="1">
    <source>
        <dbReference type="EMBL" id="KAF8909045.1"/>
    </source>
</evidence>
<dbReference type="OrthoDB" id="3057432at2759"/>
<name>A0A9P5TRP5_GYMJU</name>
<protein>
    <submittedName>
        <fullName evidence="1">Uncharacterized protein</fullName>
    </submittedName>
</protein>
<dbReference type="Proteomes" id="UP000724874">
    <property type="component" value="Unassembled WGS sequence"/>
</dbReference>
<evidence type="ECO:0000313" key="2">
    <source>
        <dbReference type="Proteomes" id="UP000724874"/>
    </source>
</evidence>
<dbReference type="EMBL" id="JADNYJ010000010">
    <property type="protein sequence ID" value="KAF8909045.1"/>
    <property type="molecule type" value="Genomic_DNA"/>
</dbReference>
<keyword evidence="2" id="KW-1185">Reference proteome</keyword>